<dbReference type="PANTHER" id="PTHR33571">
    <property type="entry name" value="SSL8005 PROTEIN"/>
    <property type="match status" value="1"/>
</dbReference>
<dbReference type="GO" id="GO:0016779">
    <property type="term" value="F:nucleotidyltransferase activity"/>
    <property type="evidence" value="ECO:0007669"/>
    <property type="project" value="UniProtKB-KW"/>
</dbReference>
<dbReference type="Gene3D" id="3.30.460.10">
    <property type="entry name" value="Beta Polymerase, domain 2"/>
    <property type="match status" value="1"/>
</dbReference>
<keyword evidence="11" id="KW-1185">Reference proteome</keyword>
<evidence type="ECO:0000256" key="2">
    <source>
        <dbReference type="ARBA" id="ARBA00022679"/>
    </source>
</evidence>
<dbReference type="InterPro" id="IPR041633">
    <property type="entry name" value="Polbeta"/>
</dbReference>
<evidence type="ECO:0000256" key="6">
    <source>
        <dbReference type="ARBA" id="ARBA00022840"/>
    </source>
</evidence>
<dbReference type="GO" id="GO:0005524">
    <property type="term" value="F:ATP binding"/>
    <property type="evidence" value="ECO:0007669"/>
    <property type="project" value="UniProtKB-KW"/>
</dbReference>
<keyword evidence="5" id="KW-0547">Nucleotide-binding</keyword>
<dbReference type="RefSeq" id="WP_066541299.1">
    <property type="nucleotide sequence ID" value="NZ_CP021422.1"/>
</dbReference>
<dbReference type="EMBL" id="CP065321">
    <property type="protein sequence ID" value="QQR30199.1"/>
    <property type="molecule type" value="Genomic_DNA"/>
</dbReference>
<keyword evidence="7" id="KW-0460">Magnesium</keyword>
<feature type="domain" description="Polymerase beta nucleotidyltransferase" evidence="8">
    <location>
        <begin position="15"/>
        <end position="99"/>
    </location>
</feature>
<dbReference type="AlphaFoldDB" id="A0A1Z2XR41"/>
<evidence type="ECO:0000313" key="9">
    <source>
        <dbReference type="EMBL" id="ASB40917.1"/>
    </source>
</evidence>
<gene>
    <name evidence="9" type="ORF">ADH66_09775</name>
    <name evidence="10" type="ORF">I5Q82_00100</name>
</gene>
<proteinExistence type="predicted"/>
<dbReference type="Proteomes" id="UP000596035">
    <property type="component" value="Chromosome"/>
</dbReference>
<dbReference type="GO" id="GO:0046872">
    <property type="term" value="F:metal ion binding"/>
    <property type="evidence" value="ECO:0007669"/>
    <property type="project" value="UniProtKB-KW"/>
</dbReference>
<protein>
    <submittedName>
        <fullName evidence="9 10">Nucleotidyltransferase</fullName>
    </submittedName>
</protein>
<evidence type="ECO:0000256" key="1">
    <source>
        <dbReference type="ARBA" id="ARBA00001946"/>
    </source>
</evidence>
<sequence>MTLYTISDIRNIVAPIAQQHGVKSISLFGSYSKGNADENSDIDLKIEKEALRSLIQICSFRLAIEDALSIPVDIITTESSDKEFLNAIRKDEVLLYRNAE</sequence>
<dbReference type="Pfam" id="PF18765">
    <property type="entry name" value="Polbeta"/>
    <property type="match status" value="1"/>
</dbReference>
<evidence type="ECO:0000256" key="7">
    <source>
        <dbReference type="ARBA" id="ARBA00022842"/>
    </source>
</evidence>
<accession>A0A1Z2XR41</accession>
<evidence type="ECO:0000256" key="4">
    <source>
        <dbReference type="ARBA" id="ARBA00022723"/>
    </source>
</evidence>
<comment type="cofactor">
    <cofactor evidence="1">
        <name>Mg(2+)</name>
        <dbReference type="ChEBI" id="CHEBI:18420"/>
    </cofactor>
</comment>
<dbReference type="InterPro" id="IPR043519">
    <property type="entry name" value="NT_sf"/>
</dbReference>
<organism evidence="10 12">
    <name type="scientific">Acutalibacter muris</name>
    <dbReference type="NCBI Taxonomy" id="1796620"/>
    <lineage>
        <taxon>Bacteria</taxon>
        <taxon>Bacillati</taxon>
        <taxon>Bacillota</taxon>
        <taxon>Clostridia</taxon>
        <taxon>Eubacteriales</taxon>
        <taxon>Acutalibacteraceae</taxon>
        <taxon>Acutalibacter</taxon>
    </lineage>
</organism>
<dbReference type="Proteomes" id="UP000196710">
    <property type="component" value="Chromosome"/>
</dbReference>
<dbReference type="KEGG" id="amur:ADH66_09775"/>
<dbReference type="InterPro" id="IPR052038">
    <property type="entry name" value="Type-VII_TA_antitoxin"/>
</dbReference>
<evidence type="ECO:0000259" key="8">
    <source>
        <dbReference type="Pfam" id="PF18765"/>
    </source>
</evidence>
<dbReference type="SUPFAM" id="SSF81301">
    <property type="entry name" value="Nucleotidyltransferase"/>
    <property type="match status" value="1"/>
</dbReference>
<dbReference type="EMBL" id="CP021422">
    <property type="protein sequence ID" value="ASB40917.1"/>
    <property type="molecule type" value="Genomic_DNA"/>
</dbReference>
<keyword evidence="3" id="KW-0548">Nucleotidyltransferase</keyword>
<evidence type="ECO:0000256" key="5">
    <source>
        <dbReference type="ARBA" id="ARBA00022741"/>
    </source>
</evidence>
<dbReference type="CDD" id="cd05403">
    <property type="entry name" value="NT_KNTase_like"/>
    <property type="match status" value="1"/>
</dbReference>
<evidence type="ECO:0000313" key="11">
    <source>
        <dbReference type="Proteomes" id="UP000196710"/>
    </source>
</evidence>
<name>A0A1Z2XR41_9FIRM</name>
<keyword evidence="2" id="KW-0808">Transferase</keyword>
<evidence type="ECO:0000313" key="12">
    <source>
        <dbReference type="Proteomes" id="UP000596035"/>
    </source>
</evidence>
<keyword evidence="6" id="KW-0067">ATP-binding</keyword>
<evidence type="ECO:0000256" key="3">
    <source>
        <dbReference type="ARBA" id="ARBA00022695"/>
    </source>
</evidence>
<reference evidence="11" key="2">
    <citation type="submission" date="2017-05" db="EMBL/GenBank/DDBJ databases">
        <title>Improved OligoMM genomes.</title>
        <authorList>
            <person name="Garzetti D."/>
        </authorList>
    </citation>
    <scope>NUCLEOTIDE SEQUENCE [LARGE SCALE GENOMIC DNA]</scope>
    <source>
        <strain evidence="11">KB18</strain>
    </source>
</reference>
<evidence type="ECO:0000313" key="10">
    <source>
        <dbReference type="EMBL" id="QQR30199.1"/>
    </source>
</evidence>
<reference evidence="9" key="1">
    <citation type="journal article" date="2017" name="Genome Announc.">
        <title>High-Quality Whole-Genome Sequences of the Oligo-Mouse-Microbiota Bacterial Community.</title>
        <authorList>
            <person name="Garzetti D."/>
            <person name="Brugiroux S."/>
            <person name="Bunk B."/>
            <person name="Pukall R."/>
            <person name="McCoy K.D."/>
            <person name="Macpherson A.J."/>
            <person name="Stecher B."/>
        </authorList>
    </citation>
    <scope>NUCLEOTIDE SEQUENCE</scope>
    <source>
        <strain evidence="9">KB18</strain>
    </source>
</reference>
<reference evidence="10 12" key="3">
    <citation type="submission" date="2020-11" db="EMBL/GenBank/DDBJ databases">
        <title>Closed and high quality bacterial genomes of the OMM12 community.</title>
        <authorList>
            <person name="Marbouty M."/>
            <person name="Lamy-Besnier Q."/>
            <person name="Debarbieux L."/>
            <person name="Koszul R."/>
        </authorList>
    </citation>
    <scope>NUCLEOTIDE SEQUENCE [LARGE SCALE GENOMIC DNA]</scope>
    <source>
        <strain evidence="10 12">KB18</strain>
    </source>
</reference>
<dbReference type="PANTHER" id="PTHR33571:SF14">
    <property type="entry name" value="PROTEIN ADENYLYLTRANSFERASE MJ0435-RELATED"/>
    <property type="match status" value="1"/>
</dbReference>
<keyword evidence="4" id="KW-0479">Metal-binding</keyword>